<sequence>MPLLLDVLQECPARQPNRTLHASKRMLGNHGVGKPASSRIPRLSIAVDSILLQQCRYAALKQSTTESALLVPGLATFAILMLQRVKARQSWSSPSPCLPPIRQDL</sequence>
<organism evidence="1 2">
    <name type="scientific">Trichoderma simmonsii</name>
    <dbReference type="NCBI Taxonomy" id="1491479"/>
    <lineage>
        <taxon>Eukaryota</taxon>
        <taxon>Fungi</taxon>
        <taxon>Dikarya</taxon>
        <taxon>Ascomycota</taxon>
        <taxon>Pezizomycotina</taxon>
        <taxon>Sordariomycetes</taxon>
        <taxon>Hypocreomycetidae</taxon>
        <taxon>Hypocreales</taxon>
        <taxon>Hypocreaceae</taxon>
        <taxon>Trichoderma</taxon>
    </lineage>
</organism>
<dbReference type="AlphaFoldDB" id="A0A8G0LMD1"/>
<proteinExistence type="predicted"/>
<protein>
    <submittedName>
        <fullName evidence="1">Uncharacterized protein</fullName>
    </submittedName>
</protein>
<reference evidence="1 2" key="1">
    <citation type="journal article" date="2021" name="BMC Genomics">
        <title>Telomere-to-telomere genome assembly of asparaginase-producing Trichoderma simmonsii.</title>
        <authorList>
            <person name="Chung D."/>
            <person name="Kwon Y.M."/>
            <person name="Yang Y."/>
        </authorList>
    </citation>
    <scope>NUCLEOTIDE SEQUENCE [LARGE SCALE GENOMIC DNA]</scope>
    <source>
        <strain evidence="1 2">GH-Sj1</strain>
    </source>
</reference>
<dbReference type="EMBL" id="CP075868">
    <property type="protein sequence ID" value="QYT02336.1"/>
    <property type="molecule type" value="Genomic_DNA"/>
</dbReference>
<evidence type="ECO:0000313" key="1">
    <source>
        <dbReference type="EMBL" id="QYT02336.1"/>
    </source>
</evidence>
<accession>A0A8G0LMD1</accession>
<keyword evidence="2" id="KW-1185">Reference proteome</keyword>
<name>A0A8G0LMD1_9HYPO</name>
<gene>
    <name evidence="1" type="ORF">H0G86_009342</name>
</gene>
<dbReference type="Proteomes" id="UP000826661">
    <property type="component" value="Chromosome V"/>
</dbReference>
<evidence type="ECO:0000313" key="2">
    <source>
        <dbReference type="Proteomes" id="UP000826661"/>
    </source>
</evidence>